<evidence type="ECO:0000313" key="4">
    <source>
        <dbReference type="Proteomes" id="UP000504635"/>
    </source>
</evidence>
<dbReference type="KEGG" id="soy:115883984"/>
<gene>
    <name evidence="5 6" type="primary">LOC115883984</name>
</gene>
<evidence type="ECO:0000313" key="5">
    <source>
        <dbReference type="RefSeq" id="XP_030758268.1"/>
    </source>
</evidence>
<keyword evidence="1 2" id="KW-0694">RNA-binding</keyword>
<dbReference type="GO" id="GO:0005634">
    <property type="term" value="C:nucleus"/>
    <property type="evidence" value="ECO:0007669"/>
    <property type="project" value="TreeGrafter"/>
</dbReference>
<name>A0A6J2Y387_SITOR</name>
<organism evidence="4 5">
    <name type="scientific">Sitophilus oryzae</name>
    <name type="common">Rice weevil</name>
    <name type="synonym">Curculio oryzae</name>
    <dbReference type="NCBI Taxonomy" id="7048"/>
    <lineage>
        <taxon>Eukaryota</taxon>
        <taxon>Metazoa</taxon>
        <taxon>Ecdysozoa</taxon>
        <taxon>Arthropoda</taxon>
        <taxon>Hexapoda</taxon>
        <taxon>Insecta</taxon>
        <taxon>Pterygota</taxon>
        <taxon>Neoptera</taxon>
        <taxon>Endopterygota</taxon>
        <taxon>Coleoptera</taxon>
        <taxon>Polyphaga</taxon>
        <taxon>Cucujiformia</taxon>
        <taxon>Curculionidae</taxon>
        <taxon>Dryophthorinae</taxon>
        <taxon>Sitophilus</taxon>
    </lineage>
</organism>
<dbReference type="RefSeq" id="XP_030758268.1">
    <property type="nucleotide sequence ID" value="XM_030902408.1"/>
</dbReference>
<evidence type="ECO:0000256" key="2">
    <source>
        <dbReference type="PROSITE-ProRule" id="PRU00266"/>
    </source>
</evidence>
<dbReference type="Pfam" id="PF00035">
    <property type="entry name" value="dsrm"/>
    <property type="match status" value="2"/>
</dbReference>
<dbReference type="PANTHER" id="PTHR46205">
    <property type="entry name" value="LOQUACIOUS, ISOFORM B"/>
    <property type="match status" value="1"/>
</dbReference>
<dbReference type="SMART" id="SM00358">
    <property type="entry name" value="DSRM"/>
    <property type="match status" value="2"/>
</dbReference>
<dbReference type="GeneID" id="115883984"/>
<dbReference type="Proteomes" id="UP000504635">
    <property type="component" value="Unplaced"/>
</dbReference>
<dbReference type="GO" id="GO:0016301">
    <property type="term" value="F:kinase activity"/>
    <property type="evidence" value="ECO:0007669"/>
    <property type="project" value="UniProtKB-KW"/>
</dbReference>
<sequence length="290" mass="32531">MNTKTPVSVLEEYLVSKGHPRASYEFNGTGASHCPSFTCSVNAGGHSAEGKGTTKKDAKHDAAKNVLQLFQIQMNNNNTELPNICMMPVKQKSEAIDPFINYVGMLNEKAAAARLALPQYEDCISTQNGQFVFKCHFNQMESSGCGSNKKYAKQQAAKEMFAKIQNVPFSVPNSEMPSKEIFVPNEKNTHEAISKYLLLMENLQILPNDDCIEELNDDIKTWDDLISALDQRKISHELGIFQRNPTIWSFKIREHVLLATGNDENHAKLKIMSKVRSMLKSGLSFTSMEY</sequence>
<keyword evidence="5 6" id="KW-0808">Transferase</keyword>
<protein>
    <submittedName>
        <fullName evidence="5 6">Interferon-inducible double-stranded RNA-dependent protein kinase activator A homolog</fullName>
    </submittedName>
</protein>
<dbReference type="OrthoDB" id="6780167at2759"/>
<dbReference type="RefSeq" id="XP_030758269.1">
    <property type="nucleotide sequence ID" value="XM_030902409.1"/>
</dbReference>
<dbReference type="GO" id="GO:0070578">
    <property type="term" value="C:RISC-loading complex"/>
    <property type="evidence" value="ECO:0007669"/>
    <property type="project" value="TreeGrafter"/>
</dbReference>
<dbReference type="Gene3D" id="3.30.160.20">
    <property type="match status" value="2"/>
</dbReference>
<dbReference type="AlphaFoldDB" id="A0A6J2Y387"/>
<keyword evidence="4" id="KW-1185">Reference proteome</keyword>
<dbReference type="GO" id="GO:0030422">
    <property type="term" value="P:siRNA processing"/>
    <property type="evidence" value="ECO:0007669"/>
    <property type="project" value="TreeGrafter"/>
</dbReference>
<dbReference type="GO" id="GO:0005737">
    <property type="term" value="C:cytoplasm"/>
    <property type="evidence" value="ECO:0007669"/>
    <property type="project" value="TreeGrafter"/>
</dbReference>
<evidence type="ECO:0000313" key="6">
    <source>
        <dbReference type="RefSeq" id="XP_030758269.1"/>
    </source>
</evidence>
<dbReference type="InterPro" id="IPR051247">
    <property type="entry name" value="RLC_Component"/>
</dbReference>
<dbReference type="InterPro" id="IPR014720">
    <property type="entry name" value="dsRBD_dom"/>
</dbReference>
<reference evidence="5 6" key="1">
    <citation type="submission" date="2025-04" db="UniProtKB">
        <authorList>
            <consortium name="RefSeq"/>
        </authorList>
    </citation>
    <scope>IDENTIFICATION</scope>
    <source>
        <tissue evidence="5 6">Gonads</tissue>
    </source>
</reference>
<proteinExistence type="predicted"/>
<dbReference type="CDD" id="cd00048">
    <property type="entry name" value="DSRM_SF"/>
    <property type="match status" value="1"/>
</dbReference>
<evidence type="ECO:0000256" key="1">
    <source>
        <dbReference type="ARBA" id="ARBA00022884"/>
    </source>
</evidence>
<feature type="domain" description="DRBM" evidence="3">
    <location>
        <begin position="5"/>
        <end position="72"/>
    </location>
</feature>
<keyword evidence="5 6" id="KW-0418">Kinase</keyword>
<dbReference type="PANTHER" id="PTHR46205:SF3">
    <property type="entry name" value="LOQUACIOUS, ISOFORM B"/>
    <property type="match status" value="1"/>
</dbReference>
<dbReference type="PROSITE" id="PS50137">
    <property type="entry name" value="DS_RBD"/>
    <property type="match status" value="2"/>
</dbReference>
<dbReference type="GO" id="GO:0035197">
    <property type="term" value="F:siRNA binding"/>
    <property type="evidence" value="ECO:0007669"/>
    <property type="project" value="TreeGrafter"/>
</dbReference>
<dbReference type="GO" id="GO:0070920">
    <property type="term" value="P:regulation of regulatory ncRNA processing"/>
    <property type="evidence" value="ECO:0007669"/>
    <property type="project" value="TreeGrafter"/>
</dbReference>
<feature type="domain" description="DRBM" evidence="3">
    <location>
        <begin position="101"/>
        <end position="166"/>
    </location>
</feature>
<dbReference type="GO" id="GO:0003725">
    <property type="term" value="F:double-stranded RNA binding"/>
    <property type="evidence" value="ECO:0007669"/>
    <property type="project" value="TreeGrafter"/>
</dbReference>
<accession>A0A6J2Y387</accession>
<dbReference type="GO" id="GO:0016442">
    <property type="term" value="C:RISC complex"/>
    <property type="evidence" value="ECO:0007669"/>
    <property type="project" value="TreeGrafter"/>
</dbReference>
<evidence type="ECO:0000259" key="3">
    <source>
        <dbReference type="PROSITE" id="PS50137"/>
    </source>
</evidence>
<dbReference type="SUPFAM" id="SSF54768">
    <property type="entry name" value="dsRNA-binding domain-like"/>
    <property type="match status" value="2"/>
</dbReference>